<reference evidence="3" key="1">
    <citation type="submission" date="2023-07" db="EMBL/GenBank/DDBJ databases">
        <title>Novel species in the genus Lipingzhangella isolated from Sambhar Salt Lake.</title>
        <authorList>
            <person name="Jiya N."/>
            <person name="Kajale S."/>
            <person name="Sharma A."/>
        </authorList>
    </citation>
    <scope>NUCLEOTIDE SEQUENCE [LARGE SCALE GENOMIC DNA]</scope>
    <source>
        <strain evidence="3">LS1_29</strain>
    </source>
</reference>
<dbReference type="Pfam" id="PF17765">
    <property type="entry name" value="MLTR_LBD"/>
    <property type="match status" value="1"/>
</dbReference>
<organism evidence="2 3">
    <name type="scientific">Lipingzhangella rawalii</name>
    <dbReference type="NCBI Taxonomy" id="2055835"/>
    <lineage>
        <taxon>Bacteria</taxon>
        <taxon>Bacillati</taxon>
        <taxon>Actinomycetota</taxon>
        <taxon>Actinomycetes</taxon>
        <taxon>Streptosporangiales</taxon>
        <taxon>Nocardiopsidaceae</taxon>
        <taxon>Lipingzhangella</taxon>
    </lineage>
</organism>
<name>A0ABU2H1C0_9ACTN</name>
<dbReference type="InterPro" id="IPR041413">
    <property type="entry name" value="MLTR_LBD"/>
</dbReference>
<keyword evidence="3" id="KW-1185">Reference proteome</keyword>
<comment type="caution">
    <text evidence="2">The sequence shown here is derived from an EMBL/GenBank/DDBJ whole genome shotgun (WGS) entry which is preliminary data.</text>
</comment>
<feature type="domain" description="MmyB-like transcription regulator ligand binding" evidence="1">
    <location>
        <begin position="2"/>
        <end position="58"/>
    </location>
</feature>
<dbReference type="Proteomes" id="UP001250214">
    <property type="component" value="Unassembled WGS sequence"/>
</dbReference>
<dbReference type="EMBL" id="JAVLVT010000001">
    <property type="protein sequence ID" value="MDS1269088.1"/>
    <property type="molecule type" value="Genomic_DNA"/>
</dbReference>
<dbReference type="Gene3D" id="3.30.450.180">
    <property type="match status" value="1"/>
</dbReference>
<evidence type="ECO:0000259" key="1">
    <source>
        <dbReference type="Pfam" id="PF17765"/>
    </source>
</evidence>
<evidence type="ECO:0000313" key="3">
    <source>
        <dbReference type="Proteomes" id="UP001250214"/>
    </source>
</evidence>
<proteinExistence type="predicted"/>
<dbReference type="RefSeq" id="WP_310910602.1">
    <property type="nucleotide sequence ID" value="NZ_JAVLVT010000001.1"/>
</dbReference>
<gene>
    <name evidence="2" type="ORF">RIF23_02125</name>
</gene>
<accession>A0ABU2H1C0</accession>
<protein>
    <recommendedName>
        <fullName evidence="1">MmyB-like transcription regulator ligand binding domain-containing protein</fullName>
    </recommendedName>
</protein>
<sequence length="73" mass="8264">MAHHLAGQRIGTKTMHHPVVGELTLDWDTPTCATDPDQQLITWTAEADSPSHERLRILASWTTRQHTFTETTD</sequence>
<evidence type="ECO:0000313" key="2">
    <source>
        <dbReference type="EMBL" id="MDS1269088.1"/>
    </source>
</evidence>